<dbReference type="InterPro" id="IPR009057">
    <property type="entry name" value="Homeodomain-like_sf"/>
</dbReference>
<dbReference type="EMBL" id="CP009687">
    <property type="protein sequence ID" value="AKL97280.1"/>
    <property type="molecule type" value="Genomic_DNA"/>
</dbReference>
<dbReference type="InterPro" id="IPR000281">
    <property type="entry name" value="HTH_RpiR"/>
</dbReference>
<dbReference type="Gene3D" id="1.10.10.10">
    <property type="entry name" value="Winged helix-like DNA-binding domain superfamily/Winged helix DNA-binding domain"/>
    <property type="match status" value="1"/>
</dbReference>
<dbReference type="Pfam" id="PF01380">
    <property type="entry name" value="SIS"/>
    <property type="match status" value="1"/>
</dbReference>
<evidence type="ECO:0000256" key="2">
    <source>
        <dbReference type="ARBA" id="ARBA00023125"/>
    </source>
</evidence>
<dbReference type="Proteomes" id="UP000035704">
    <property type="component" value="Chromosome"/>
</dbReference>
<dbReference type="GO" id="GO:0003677">
    <property type="term" value="F:DNA binding"/>
    <property type="evidence" value="ECO:0007669"/>
    <property type="project" value="UniProtKB-KW"/>
</dbReference>
<dbReference type="STRING" id="84022.CACET_c38520"/>
<reference evidence="4 5" key="1">
    <citation type="submission" date="2014-10" db="EMBL/GenBank/DDBJ databases">
        <title>Genome sequence of Clostridium aceticum DSM 1496.</title>
        <authorList>
            <person name="Poehlein A."/>
            <person name="Schiel-Bengelsdorf B."/>
            <person name="Gottschalk G."/>
            <person name="Duerre P."/>
            <person name="Daniel R."/>
        </authorList>
    </citation>
    <scope>NUCLEOTIDE SEQUENCE [LARGE SCALE GENOMIC DNA]</scope>
    <source>
        <strain evidence="4 5">DSM 1496</strain>
    </source>
</reference>
<dbReference type="InterPro" id="IPR035472">
    <property type="entry name" value="RpiR-like_SIS"/>
</dbReference>
<dbReference type="PROSITE" id="PS51071">
    <property type="entry name" value="HTH_RPIR"/>
    <property type="match status" value="1"/>
</dbReference>
<organism evidence="4 5">
    <name type="scientific">Clostridium aceticum</name>
    <dbReference type="NCBI Taxonomy" id="84022"/>
    <lineage>
        <taxon>Bacteria</taxon>
        <taxon>Bacillati</taxon>
        <taxon>Bacillota</taxon>
        <taxon>Clostridia</taxon>
        <taxon>Eubacteriales</taxon>
        <taxon>Clostridiaceae</taxon>
        <taxon>Clostridium</taxon>
    </lineage>
</organism>
<keyword evidence="2" id="KW-0238">DNA-binding</keyword>
<dbReference type="InterPro" id="IPR046348">
    <property type="entry name" value="SIS_dom_sf"/>
</dbReference>
<keyword evidence="1" id="KW-0805">Transcription regulation</keyword>
<name>A0A0D8I8D7_9CLOT</name>
<accession>A0A0D8I8D7</accession>
<dbReference type="GO" id="GO:0097367">
    <property type="term" value="F:carbohydrate derivative binding"/>
    <property type="evidence" value="ECO:0007669"/>
    <property type="project" value="InterPro"/>
</dbReference>
<gene>
    <name evidence="4" type="ORF">CACET_c38520</name>
</gene>
<dbReference type="Pfam" id="PF01418">
    <property type="entry name" value="HTH_6"/>
    <property type="match status" value="1"/>
</dbReference>
<proteinExistence type="predicted"/>
<sequence length="277" mass="32108">MIGLDEIDKTKLSKNDHIVLDYLLKNERQLYCESSDEISKKTGISNATISRFWKKIGYTNIKDFQKHMVEKVESTPLSKIKNTLQEIKKRDEDLDGVFIKNIKTIEKTLELLDYNKIDLAADLILLHRKIYVFATDASLGIANIMEYRLRRLGIEFILISGGSSIYEYLININKEDLVIVFCYSRLLSEISIILNEKENIDFSLIIFTDILSHSLHEKCDAFIYSYRGEQAEYHSMVAPMSVVDCLIIKIAMKSEVSVRHLEKLNQLRAQYQGLIKR</sequence>
<dbReference type="InterPro" id="IPR036388">
    <property type="entry name" value="WH-like_DNA-bd_sf"/>
</dbReference>
<dbReference type="GO" id="GO:0003700">
    <property type="term" value="F:DNA-binding transcription factor activity"/>
    <property type="evidence" value="ECO:0007669"/>
    <property type="project" value="InterPro"/>
</dbReference>
<keyword evidence="3" id="KW-0804">Transcription</keyword>
<dbReference type="GO" id="GO:1901135">
    <property type="term" value="P:carbohydrate derivative metabolic process"/>
    <property type="evidence" value="ECO:0007669"/>
    <property type="project" value="InterPro"/>
</dbReference>
<dbReference type="OrthoDB" id="370421at2"/>
<dbReference type="SUPFAM" id="SSF46689">
    <property type="entry name" value="Homeodomain-like"/>
    <property type="match status" value="1"/>
</dbReference>
<dbReference type="SUPFAM" id="SSF53697">
    <property type="entry name" value="SIS domain"/>
    <property type="match status" value="1"/>
</dbReference>
<dbReference type="Gene3D" id="3.40.50.10490">
    <property type="entry name" value="Glucose-6-phosphate isomerase like protein, domain 1"/>
    <property type="match status" value="1"/>
</dbReference>
<dbReference type="CDD" id="cd05013">
    <property type="entry name" value="SIS_RpiR"/>
    <property type="match status" value="1"/>
</dbReference>
<evidence type="ECO:0000313" key="4">
    <source>
        <dbReference type="EMBL" id="AKL97280.1"/>
    </source>
</evidence>
<dbReference type="InterPro" id="IPR047640">
    <property type="entry name" value="RpiR-like"/>
</dbReference>
<dbReference type="AlphaFoldDB" id="A0A0D8I8D7"/>
<dbReference type="PANTHER" id="PTHR30514">
    <property type="entry name" value="GLUCOKINASE"/>
    <property type="match status" value="1"/>
</dbReference>
<dbReference type="RefSeq" id="WP_044825607.1">
    <property type="nucleotide sequence ID" value="NZ_CP009687.1"/>
</dbReference>
<dbReference type="InterPro" id="IPR001347">
    <property type="entry name" value="SIS_dom"/>
</dbReference>
<dbReference type="PATRIC" id="fig|84022.5.peg.1103"/>
<protein>
    <submittedName>
        <fullName evidence="4">Transcriptional regulator RpiR family</fullName>
    </submittedName>
</protein>
<dbReference type="KEGG" id="cace:CACET_c38520"/>
<evidence type="ECO:0000256" key="3">
    <source>
        <dbReference type="ARBA" id="ARBA00023163"/>
    </source>
</evidence>
<evidence type="ECO:0000313" key="5">
    <source>
        <dbReference type="Proteomes" id="UP000035704"/>
    </source>
</evidence>
<keyword evidence="5" id="KW-1185">Reference proteome</keyword>
<evidence type="ECO:0000256" key="1">
    <source>
        <dbReference type="ARBA" id="ARBA00023015"/>
    </source>
</evidence>